<dbReference type="RefSeq" id="WP_207090064.1">
    <property type="nucleotide sequence ID" value="NZ_JAFLQW010000569.1"/>
</dbReference>
<organism evidence="1 2">
    <name type="scientific">Phormidium pseudopriestleyi FRX01</name>
    <dbReference type="NCBI Taxonomy" id="1759528"/>
    <lineage>
        <taxon>Bacteria</taxon>
        <taxon>Bacillati</taxon>
        <taxon>Cyanobacteriota</taxon>
        <taxon>Cyanophyceae</taxon>
        <taxon>Oscillatoriophycideae</taxon>
        <taxon>Oscillatoriales</taxon>
        <taxon>Oscillatoriaceae</taxon>
        <taxon>Phormidium</taxon>
    </lineage>
</organism>
<evidence type="ECO:0000313" key="2">
    <source>
        <dbReference type="Proteomes" id="UP000664844"/>
    </source>
</evidence>
<accession>A0ABS3FXS8</accession>
<reference evidence="1 2" key="1">
    <citation type="submission" date="2021-03" db="EMBL/GenBank/DDBJ databases">
        <title>Metabolic Capacity of the Antarctic Cyanobacterium Phormidium pseudopriestleyi that Sustains Oxygenic Photosynthesis in the Presence of Hydrogen Sulfide.</title>
        <authorList>
            <person name="Lumian J.E."/>
            <person name="Jungblut A.D."/>
            <person name="Dillon M.L."/>
            <person name="Hawes I."/>
            <person name="Doran P.T."/>
            <person name="Mackey T.J."/>
            <person name="Dick G.J."/>
            <person name="Grettenberger C.L."/>
            <person name="Sumner D.Y."/>
        </authorList>
    </citation>
    <scope>NUCLEOTIDE SEQUENCE [LARGE SCALE GENOMIC DNA]</scope>
    <source>
        <strain evidence="1 2">FRX01</strain>
    </source>
</reference>
<name>A0ABS3FXS8_9CYAN</name>
<protein>
    <submittedName>
        <fullName evidence="1">Uncharacterized protein</fullName>
    </submittedName>
</protein>
<proteinExistence type="predicted"/>
<sequence length="143" mass="16232">MNKKYRGFRWFWGLLFCVVYPIGVGQSLAALPLQVGVYRVGSRYIQIAEQNNRICFVGFSARGATTASVEPESNYPNSYKVEGYEGAILFQADINTLLFGPRHYLEEYPADRSFSRELTEDLEACLNSTEPFLNRVSEGRNGR</sequence>
<keyword evidence="2" id="KW-1185">Reference proteome</keyword>
<comment type="caution">
    <text evidence="1">The sequence shown here is derived from an EMBL/GenBank/DDBJ whole genome shotgun (WGS) entry which is preliminary data.</text>
</comment>
<evidence type="ECO:0000313" key="1">
    <source>
        <dbReference type="EMBL" id="MBO0351632.1"/>
    </source>
</evidence>
<dbReference type="Proteomes" id="UP000664844">
    <property type="component" value="Unassembled WGS sequence"/>
</dbReference>
<dbReference type="EMBL" id="JAFLQW010000569">
    <property type="protein sequence ID" value="MBO0351632.1"/>
    <property type="molecule type" value="Genomic_DNA"/>
</dbReference>
<gene>
    <name evidence="1" type="ORF">J0895_21610</name>
</gene>